<proteinExistence type="predicted"/>
<evidence type="ECO:0000256" key="2">
    <source>
        <dbReference type="ARBA" id="ARBA00023242"/>
    </source>
</evidence>
<dbReference type="EMBL" id="JABEXW010000448">
    <property type="protein sequence ID" value="KAF4963835.1"/>
    <property type="molecule type" value="Genomic_DNA"/>
</dbReference>
<accession>A0A8H4TTQ1</accession>
<dbReference type="GO" id="GO:0000390">
    <property type="term" value="P:spliceosomal complex disassembly"/>
    <property type="evidence" value="ECO:0007669"/>
    <property type="project" value="InterPro"/>
</dbReference>
<keyword evidence="2" id="KW-0539">Nucleus</keyword>
<dbReference type="GO" id="GO:0003677">
    <property type="term" value="F:DNA binding"/>
    <property type="evidence" value="ECO:0007669"/>
    <property type="project" value="InterPro"/>
</dbReference>
<dbReference type="InterPro" id="IPR028211">
    <property type="entry name" value="Ntr2"/>
</dbReference>
<evidence type="ECO:0000256" key="1">
    <source>
        <dbReference type="ARBA" id="ARBA00004123"/>
    </source>
</evidence>
<evidence type="ECO:0008006" key="7">
    <source>
        <dbReference type="Google" id="ProtNLM"/>
    </source>
</evidence>
<dbReference type="GO" id="GO:0071008">
    <property type="term" value="C:U2-type post-mRNA release spliceosomal complex"/>
    <property type="evidence" value="ECO:0007669"/>
    <property type="project" value="InterPro"/>
</dbReference>
<keyword evidence="6" id="KW-1185">Reference proteome</keyword>
<keyword evidence="3" id="KW-0175">Coiled coil</keyword>
<feature type="region of interest" description="Disordered" evidence="4">
    <location>
        <begin position="1"/>
        <end position="217"/>
    </location>
</feature>
<sequence length="484" mass="53103">MSFAGKRKAKVIKVADEEDTSENVSASSGENVTSDGEYSKTLNVRRLLMRPRLTLANAEPAKPLFGAKSGRKPFRQSGLRKSFNPADGDGLGDTPATNDEDDDGPVVVRPAISRSGSLKQKKKSSKSSRLSFGGDDSTAGDEGTAEVFTPKKLPLGRALENSAIKRGLGTKGLPMRSIGDDDDRPKYSKEYLDELQSSTPNTPHKASTLPPDESDLMDLDASELEGAVVVESSDFNQPKPTTILSEAEIHEKKERRQRLALEQDFLSVEDDDDPFARKKKDDTRLIAEDEDLGEGFDNYVEDGGLTLGRRAEKERRRQDRKKIEELITAAEGHTSDSSSDSDAERRIAYEAAQTRAGMDGLKKPRKDPGQDLLQAPPKISPLPSLTECLARLQTTLKGMEEEMKGKQNRVEMLKSEREEIVKREGEVQTLLDETGRKYQEAMGQGKVVEAKGVDVPANAPAEMVGARGLEMLGTPSRKPEQDEM</sequence>
<protein>
    <recommendedName>
        <fullName evidence="7">Nineteen complex-related protein 2-domain-containing protein</fullName>
    </recommendedName>
</protein>
<organism evidence="5 6">
    <name type="scientific">Fusarium sarcochroum</name>
    <dbReference type="NCBI Taxonomy" id="1208366"/>
    <lineage>
        <taxon>Eukaryota</taxon>
        <taxon>Fungi</taxon>
        <taxon>Dikarya</taxon>
        <taxon>Ascomycota</taxon>
        <taxon>Pezizomycotina</taxon>
        <taxon>Sordariomycetes</taxon>
        <taxon>Hypocreomycetidae</taxon>
        <taxon>Hypocreales</taxon>
        <taxon>Nectriaceae</taxon>
        <taxon>Fusarium</taxon>
        <taxon>Fusarium lateritium species complex</taxon>
    </lineage>
</organism>
<reference evidence="5" key="2">
    <citation type="submission" date="2020-05" db="EMBL/GenBank/DDBJ databases">
        <authorList>
            <person name="Kim H.-S."/>
            <person name="Proctor R.H."/>
            <person name="Brown D.W."/>
        </authorList>
    </citation>
    <scope>NUCLEOTIDE SEQUENCE</scope>
    <source>
        <strain evidence="5">NRRL 20472</strain>
    </source>
</reference>
<feature type="compositionally biased region" description="Polar residues" evidence="4">
    <location>
        <begin position="195"/>
        <end position="205"/>
    </location>
</feature>
<evidence type="ECO:0000256" key="3">
    <source>
        <dbReference type="SAM" id="Coils"/>
    </source>
</evidence>
<comment type="caution">
    <text evidence="5">The sequence shown here is derived from an EMBL/GenBank/DDBJ whole genome shotgun (WGS) entry which is preliminary data.</text>
</comment>
<comment type="subcellular location">
    <subcellularLocation>
        <location evidence="1">Nucleus</location>
    </subcellularLocation>
</comment>
<feature type="compositionally biased region" description="Basic and acidic residues" evidence="4">
    <location>
        <begin position="183"/>
        <end position="192"/>
    </location>
</feature>
<feature type="compositionally biased region" description="Basic and acidic residues" evidence="4">
    <location>
        <begin position="309"/>
        <end position="325"/>
    </location>
</feature>
<feature type="region of interest" description="Disordered" evidence="4">
    <location>
        <begin position="294"/>
        <end position="384"/>
    </location>
</feature>
<dbReference type="PANTHER" id="PTHR12214:SF0">
    <property type="entry name" value="LD29489P"/>
    <property type="match status" value="1"/>
</dbReference>
<evidence type="ECO:0000313" key="6">
    <source>
        <dbReference type="Proteomes" id="UP000622797"/>
    </source>
</evidence>
<dbReference type="PANTHER" id="PTHR12214">
    <property type="entry name" value="GC-RICH SEQUENCE DNA-BINDING FACTOR"/>
    <property type="match status" value="1"/>
</dbReference>
<feature type="coiled-coil region" evidence="3">
    <location>
        <begin position="389"/>
        <end position="433"/>
    </location>
</feature>
<gene>
    <name evidence="5" type="ORF">FSARC_8195</name>
</gene>
<dbReference type="Proteomes" id="UP000622797">
    <property type="component" value="Unassembled WGS sequence"/>
</dbReference>
<evidence type="ECO:0000313" key="5">
    <source>
        <dbReference type="EMBL" id="KAF4963835.1"/>
    </source>
</evidence>
<dbReference type="InterPro" id="IPR012890">
    <property type="entry name" value="GCFC2-like"/>
</dbReference>
<feature type="compositionally biased region" description="Basic and acidic residues" evidence="4">
    <location>
        <begin position="360"/>
        <end position="369"/>
    </location>
</feature>
<reference evidence="5" key="1">
    <citation type="journal article" date="2020" name="BMC Genomics">
        <title>Correction to: Identification and distribution of gene clusters required for synthesis of sphingolipid metabolism inhibitors in diverse species of the filamentous fungus Fusarium.</title>
        <authorList>
            <person name="Kim H.S."/>
            <person name="Lohmar J.M."/>
            <person name="Busman M."/>
            <person name="Brown D.W."/>
            <person name="Naumann T.A."/>
            <person name="Divon H.H."/>
            <person name="Lysoe E."/>
            <person name="Uhlig S."/>
            <person name="Proctor R.H."/>
        </authorList>
    </citation>
    <scope>NUCLEOTIDE SEQUENCE</scope>
    <source>
        <strain evidence="5">NRRL 20472</strain>
    </source>
</reference>
<name>A0A8H4TTQ1_9HYPO</name>
<dbReference type="OrthoDB" id="429427at2759"/>
<evidence type="ECO:0000256" key="4">
    <source>
        <dbReference type="SAM" id="MobiDB-lite"/>
    </source>
</evidence>
<feature type="compositionally biased region" description="Basic residues" evidence="4">
    <location>
        <begin position="1"/>
        <end position="11"/>
    </location>
</feature>
<dbReference type="Pfam" id="PF15458">
    <property type="entry name" value="NTR2"/>
    <property type="match status" value="1"/>
</dbReference>
<feature type="compositionally biased region" description="Polar residues" evidence="4">
    <location>
        <begin position="22"/>
        <end position="42"/>
    </location>
</feature>
<dbReference type="AlphaFoldDB" id="A0A8H4TTQ1"/>